<gene>
    <name evidence="2" type="ORF">SAMN02745172_00048</name>
</gene>
<feature type="transmembrane region" description="Helical" evidence="1">
    <location>
        <begin position="41"/>
        <end position="60"/>
    </location>
</feature>
<reference evidence="2 3" key="1">
    <citation type="submission" date="2016-12" db="EMBL/GenBank/DDBJ databases">
        <authorList>
            <person name="Song W.-J."/>
            <person name="Kurnit D.M."/>
        </authorList>
    </citation>
    <scope>NUCLEOTIDE SEQUENCE [LARGE SCALE GENOMIC DNA]</scope>
    <source>
        <strain evidence="2 3">DSM 19599</strain>
    </source>
</reference>
<sequence>MTLDPAAFLAILAMAVATMATRLAGLIVPRNFAARGRMKRAFEAVPPAVLAALAAPPALTGGPADAIAAAAAGLAAFARLPILAVVAIGVAVAAVGRHVAG</sequence>
<protein>
    <submittedName>
        <fullName evidence="2">Uncharacterized membrane protein</fullName>
    </submittedName>
</protein>
<dbReference type="Proteomes" id="UP000186406">
    <property type="component" value="Unassembled WGS sequence"/>
</dbReference>
<evidence type="ECO:0000256" key="1">
    <source>
        <dbReference type="SAM" id="Phobius"/>
    </source>
</evidence>
<evidence type="ECO:0000313" key="2">
    <source>
        <dbReference type="EMBL" id="SHO59742.1"/>
    </source>
</evidence>
<dbReference type="STRING" id="1123029.SAMN02745172_00048"/>
<name>A0A1M7Z4K6_9HYPH</name>
<accession>A0A1M7Z4K6</accession>
<dbReference type="Pfam" id="PF05437">
    <property type="entry name" value="AzlD"/>
    <property type="match status" value="1"/>
</dbReference>
<keyword evidence="1" id="KW-0812">Transmembrane</keyword>
<keyword evidence="1" id="KW-1133">Transmembrane helix</keyword>
<dbReference type="EMBL" id="FRXO01000001">
    <property type="protein sequence ID" value="SHO59742.1"/>
    <property type="molecule type" value="Genomic_DNA"/>
</dbReference>
<proteinExistence type="predicted"/>
<evidence type="ECO:0000313" key="3">
    <source>
        <dbReference type="Proteomes" id="UP000186406"/>
    </source>
</evidence>
<keyword evidence="1" id="KW-0472">Membrane</keyword>
<organism evidence="2 3">
    <name type="scientific">Pseudoxanthobacter soli DSM 19599</name>
    <dbReference type="NCBI Taxonomy" id="1123029"/>
    <lineage>
        <taxon>Bacteria</taxon>
        <taxon>Pseudomonadati</taxon>
        <taxon>Pseudomonadota</taxon>
        <taxon>Alphaproteobacteria</taxon>
        <taxon>Hyphomicrobiales</taxon>
        <taxon>Segnochrobactraceae</taxon>
        <taxon>Pseudoxanthobacter</taxon>
    </lineage>
</organism>
<feature type="transmembrane region" description="Helical" evidence="1">
    <location>
        <begin position="6"/>
        <end position="29"/>
    </location>
</feature>
<dbReference type="InterPro" id="IPR008407">
    <property type="entry name" value="Brnchd-chn_aa_trnsp_AzlD"/>
</dbReference>
<keyword evidence="3" id="KW-1185">Reference proteome</keyword>
<dbReference type="RefSeq" id="WP_073625231.1">
    <property type="nucleotide sequence ID" value="NZ_FRXO01000001.1"/>
</dbReference>
<dbReference type="AlphaFoldDB" id="A0A1M7Z4K6"/>
<feature type="transmembrane region" description="Helical" evidence="1">
    <location>
        <begin position="66"/>
        <end position="95"/>
    </location>
</feature>